<comment type="caution">
    <text evidence="11">The sequence shown here is derived from an EMBL/GenBank/DDBJ whole genome shotgun (WGS) entry which is preliminary data.</text>
</comment>
<evidence type="ECO:0000256" key="7">
    <source>
        <dbReference type="ARBA" id="ARBA00023136"/>
    </source>
</evidence>
<evidence type="ECO:0000259" key="10">
    <source>
        <dbReference type="Pfam" id="PF04290"/>
    </source>
</evidence>
<dbReference type="OrthoDB" id="5526408at2"/>
<evidence type="ECO:0000313" key="12">
    <source>
        <dbReference type="Proteomes" id="UP000014216"/>
    </source>
</evidence>
<keyword evidence="7 9" id="KW-0472">Membrane</keyword>
<keyword evidence="5 9" id="KW-0812">Transmembrane</keyword>
<feature type="domain" description="Tripartite ATP-independent periplasmic transporters DctQ component" evidence="10">
    <location>
        <begin position="25"/>
        <end position="156"/>
    </location>
</feature>
<dbReference type="AlphaFoldDB" id="S0FSG6"/>
<dbReference type="Pfam" id="PF04290">
    <property type="entry name" value="DctQ"/>
    <property type="match status" value="1"/>
</dbReference>
<evidence type="ECO:0000256" key="9">
    <source>
        <dbReference type="SAM" id="Phobius"/>
    </source>
</evidence>
<comment type="similarity">
    <text evidence="8">Belongs to the TRAP transporter small permease family.</text>
</comment>
<evidence type="ECO:0000256" key="2">
    <source>
        <dbReference type="ARBA" id="ARBA00022448"/>
    </source>
</evidence>
<accession>S0FSG6</accession>
<feature type="transmembrane region" description="Helical" evidence="9">
    <location>
        <begin position="12"/>
        <end position="38"/>
    </location>
</feature>
<feature type="transmembrane region" description="Helical" evidence="9">
    <location>
        <begin position="44"/>
        <end position="66"/>
    </location>
</feature>
<sequence length="163" mass="18468">MGKSLIDKAYRVIEKICAFLLIIAVLISLGEIIGRVFFHMTYDFVIDLPVWITVWAMLLISGPLIAENGHVAIDLVVTKLRGKAKLLLELFNILATIIYGAAISFGGIVLTMMLYERQAVFPKYFPIPKWIVELCVPLGMIIFTLVGIIEFYNLIKRYQSQKD</sequence>
<gene>
    <name evidence="11" type="primary">dctQ</name>
    <name evidence="11" type="ORF">Dpo_10c00210</name>
</gene>
<dbReference type="EMBL" id="APJX01000010">
    <property type="protein sequence ID" value="EMS78028.1"/>
    <property type="molecule type" value="Genomic_DNA"/>
</dbReference>
<reference evidence="11 12" key="1">
    <citation type="journal article" date="2013" name="Genome Announc.">
        <title>Draft Genome Sequence of Desulfotignum phosphitoxidans DSM 13687 Strain FiPS-3.</title>
        <authorList>
            <person name="Poehlein A."/>
            <person name="Daniel R."/>
            <person name="Simeonova D.D."/>
        </authorList>
    </citation>
    <scope>NUCLEOTIDE SEQUENCE [LARGE SCALE GENOMIC DNA]</scope>
    <source>
        <strain evidence="11 12">DSM 13687</strain>
    </source>
</reference>
<feature type="transmembrane region" description="Helical" evidence="9">
    <location>
        <begin position="86"/>
        <end position="110"/>
    </location>
</feature>
<dbReference type="InterPro" id="IPR007387">
    <property type="entry name" value="TRAP_DctQ"/>
</dbReference>
<dbReference type="InterPro" id="IPR055348">
    <property type="entry name" value="DctQ"/>
</dbReference>
<name>S0FSG6_9BACT</name>
<dbReference type="RefSeq" id="WP_006967805.1">
    <property type="nucleotide sequence ID" value="NZ_APJX01000010.1"/>
</dbReference>
<organism evidence="11 12">
    <name type="scientific">Desulfotignum phosphitoxidans DSM 13687</name>
    <dbReference type="NCBI Taxonomy" id="1286635"/>
    <lineage>
        <taxon>Bacteria</taxon>
        <taxon>Pseudomonadati</taxon>
        <taxon>Thermodesulfobacteriota</taxon>
        <taxon>Desulfobacteria</taxon>
        <taxon>Desulfobacterales</taxon>
        <taxon>Desulfobacteraceae</taxon>
        <taxon>Desulfotignum</taxon>
    </lineage>
</organism>
<evidence type="ECO:0000256" key="4">
    <source>
        <dbReference type="ARBA" id="ARBA00022519"/>
    </source>
</evidence>
<keyword evidence="6 9" id="KW-1133">Transmembrane helix</keyword>
<dbReference type="GO" id="GO:0005886">
    <property type="term" value="C:plasma membrane"/>
    <property type="evidence" value="ECO:0007669"/>
    <property type="project" value="UniProtKB-SubCell"/>
</dbReference>
<keyword evidence="2" id="KW-0813">Transport</keyword>
<keyword evidence="3" id="KW-1003">Cell membrane</keyword>
<proteinExistence type="inferred from homology"/>
<comment type="subcellular location">
    <subcellularLocation>
        <location evidence="1">Cell inner membrane</location>
        <topology evidence="1">Multi-pass membrane protein</topology>
    </subcellularLocation>
</comment>
<evidence type="ECO:0000256" key="8">
    <source>
        <dbReference type="ARBA" id="ARBA00038436"/>
    </source>
</evidence>
<evidence type="ECO:0000256" key="6">
    <source>
        <dbReference type="ARBA" id="ARBA00022989"/>
    </source>
</evidence>
<evidence type="ECO:0000313" key="11">
    <source>
        <dbReference type="EMBL" id="EMS78028.1"/>
    </source>
</evidence>
<protein>
    <submittedName>
        <fullName evidence="11">TRAP-type C4-dicarboxylate transporter permease, small subunit DctQ</fullName>
    </submittedName>
</protein>
<evidence type="ECO:0000256" key="3">
    <source>
        <dbReference type="ARBA" id="ARBA00022475"/>
    </source>
</evidence>
<evidence type="ECO:0000256" key="5">
    <source>
        <dbReference type="ARBA" id="ARBA00022692"/>
    </source>
</evidence>
<dbReference type="PANTHER" id="PTHR35011">
    <property type="entry name" value="2,3-DIKETO-L-GULONATE TRAP TRANSPORTER SMALL PERMEASE PROTEIN YIAM"/>
    <property type="match status" value="1"/>
</dbReference>
<keyword evidence="12" id="KW-1185">Reference proteome</keyword>
<evidence type="ECO:0000256" key="1">
    <source>
        <dbReference type="ARBA" id="ARBA00004429"/>
    </source>
</evidence>
<keyword evidence="4" id="KW-0997">Cell inner membrane</keyword>
<feature type="transmembrane region" description="Helical" evidence="9">
    <location>
        <begin position="130"/>
        <end position="155"/>
    </location>
</feature>
<dbReference type="Proteomes" id="UP000014216">
    <property type="component" value="Unassembled WGS sequence"/>
</dbReference>